<evidence type="ECO:0000256" key="1">
    <source>
        <dbReference type="ARBA" id="ARBA00004477"/>
    </source>
</evidence>
<sequence>MVSIWETERPPSVQDYYLVCYFALAFPVARFLLDCFLYQKLARWCIFPHGVKGLKNGAREAGEKKIPKFTESAWKLTYYLATEVFVIFITYKEAWFGNTSAFWHGWPYQTVKFQLTLFYTFQCGFYIYSVAALLFWETRRKDFDVMMTHHIVTIGLIAYSYITGSFRAGSIVLALHDVSDVFMEAAKLCKYSGSEVGASVSFGLFVLSWVLLRLIYFPFWIIWSTSNYEIPEKLERTFAQTLKMGRSTCCGGFWNVPEPIDDIAQHILQKHMISSLTVDCLVNTICGSAFCGVSSDLYGYQLRVQSTCRFELCGGISSLL</sequence>
<dbReference type="Pfam" id="PF03798">
    <property type="entry name" value="TRAM_LAG1_CLN8"/>
    <property type="match status" value="1"/>
</dbReference>
<reference evidence="8" key="3">
    <citation type="submission" date="2020-12" db="UniProtKB">
        <authorList>
            <consortium name="EnsemblPlants"/>
        </authorList>
    </citation>
    <scope>IDENTIFICATION</scope>
</reference>
<dbReference type="InParanoid" id="A0A7I4CNK0"/>
<feature type="transmembrane region" description="Helical" evidence="6">
    <location>
        <begin position="16"/>
        <end position="33"/>
    </location>
</feature>
<dbReference type="GO" id="GO:0005783">
    <property type="term" value="C:endoplasmic reticulum"/>
    <property type="evidence" value="ECO:0000318"/>
    <property type="project" value="GO_Central"/>
</dbReference>
<name>A0A7I4CNK0_PHYPA</name>
<evidence type="ECO:0000256" key="2">
    <source>
        <dbReference type="ARBA" id="ARBA00022692"/>
    </source>
</evidence>
<dbReference type="GO" id="GO:0005789">
    <property type="term" value="C:endoplasmic reticulum membrane"/>
    <property type="evidence" value="ECO:0007669"/>
    <property type="project" value="UniProtKB-SubCell"/>
</dbReference>
<dbReference type="AlphaFoldDB" id="A0A7I4CNK0"/>
<dbReference type="Proteomes" id="UP000006727">
    <property type="component" value="Chromosome 23"/>
</dbReference>
<keyword evidence="2 5" id="KW-0812">Transmembrane</keyword>
<dbReference type="EnsemblPlants" id="Pp3c23_10940V3.3">
    <property type="protein sequence ID" value="Pp3c23_10940V3.3"/>
    <property type="gene ID" value="Pp3c23_10940"/>
</dbReference>
<dbReference type="PANTHER" id="PTHR12560">
    <property type="entry name" value="LONGEVITY ASSURANCE FACTOR 1 LAG1"/>
    <property type="match status" value="1"/>
</dbReference>
<feature type="transmembrane region" description="Helical" evidence="6">
    <location>
        <begin position="116"/>
        <end position="136"/>
    </location>
</feature>
<organism evidence="8 9">
    <name type="scientific">Physcomitrium patens</name>
    <name type="common">Spreading-leaved earth moss</name>
    <name type="synonym">Physcomitrella patens</name>
    <dbReference type="NCBI Taxonomy" id="3218"/>
    <lineage>
        <taxon>Eukaryota</taxon>
        <taxon>Viridiplantae</taxon>
        <taxon>Streptophyta</taxon>
        <taxon>Embryophyta</taxon>
        <taxon>Bryophyta</taxon>
        <taxon>Bryophytina</taxon>
        <taxon>Bryopsida</taxon>
        <taxon>Funariidae</taxon>
        <taxon>Funariales</taxon>
        <taxon>Funariaceae</taxon>
        <taxon>Physcomitrium</taxon>
    </lineage>
</organism>
<evidence type="ECO:0000256" key="6">
    <source>
        <dbReference type="SAM" id="Phobius"/>
    </source>
</evidence>
<evidence type="ECO:0000313" key="9">
    <source>
        <dbReference type="Proteomes" id="UP000006727"/>
    </source>
</evidence>
<evidence type="ECO:0000256" key="3">
    <source>
        <dbReference type="ARBA" id="ARBA00022989"/>
    </source>
</evidence>
<dbReference type="GO" id="GO:0050291">
    <property type="term" value="F:sphingosine N-acyltransferase activity"/>
    <property type="evidence" value="ECO:0000318"/>
    <property type="project" value="GO_Central"/>
</dbReference>
<dbReference type="InterPro" id="IPR006634">
    <property type="entry name" value="TLC-dom"/>
</dbReference>
<feature type="domain" description="TLC" evidence="7">
    <location>
        <begin position="67"/>
        <end position="250"/>
    </location>
</feature>
<feature type="transmembrane region" description="Helical" evidence="6">
    <location>
        <begin position="76"/>
        <end position="96"/>
    </location>
</feature>
<dbReference type="SMART" id="SM00724">
    <property type="entry name" value="TLC"/>
    <property type="match status" value="1"/>
</dbReference>
<feature type="transmembrane region" description="Helical" evidence="6">
    <location>
        <begin position="196"/>
        <end position="223"/>
    </location>
</feature>
<accession>A0A7I4CNK0</accession>
<protein>
    <recommendedName>
        <fullName evidence="7">TLC domain-containing protein</fullName>
    </recommendedName>
</protein>
<proteinExistence type="predicted"/>
<keyword evidence="9" id="KW-1185">Reference proteome</keyword>
<feature type="transmembrane region" description="Helical" evidence="6">
    <location>
        <begin position="156"/>
        <end position="176"/>
    </location>
</feature>
<evidence type="ECO:0000313" key="8">
    <source>
        <dbReference type="EnsemblPlants" id="Pp3c23_10940V3.3"/>
    </source>
</evidence>
<gene>
    <name evidence="8" type="primary">LOC112275510</name>
</gene>
<dbReference type="InterPro" id="IPR016439">
    <property type="entry name" value="Lag1/Lac1-like"/>
</dbReference>
<dbReference type="EMBL" id="ABEU02000023">
    <property type="status" value="NOT_ANNOTATED_CDS"/>
    <property type="molecule type" value="Genomic_DNA"/>
</dbReference>
<keyword evidence="3 6" id="KW-1133">Transmembrane helix</keyword>
<reference evidence="8 9" key="1">
    <citation type="journal article" date="2008" name="Science">
        <title>The Physcomitrella genome reveals evolutionary insights into the conquest of land by plants.</title>
        <authorList>
            <person name="Rensing S."/>
            <person name="Lang D."/>
            <person name="Zimmer A."/>
            <person name="Terry A."/>
            <person name="Salamov A."/>
            <person name="Shapiro H."/>
            <person name="Nishiyama T."/>
            <person name="Perroud P.-F."/>
            <person name="Lindquist E."/>
            <person name="Kamisugi Y."/>
            <person name="Tanahashi T."/>
            <person name="Sakakibara K."/>
            <person name="Fujita T."/>
            <person name="Oishi K."/>
            <person name="Shin-I T."/>
            <person name="Kuroki Y."/>
            <person name="Toyoda A."/>
            <person name="Suzuki Y."/>
            <person name="Hashimoto A."/>
            <person name="Yamaguchi K."/>
            <person name="Sugano A."/>
            <person name="Kohara Y."/>
            <person name="Fujiyama A."/>
            <person name="Anterola A."/>
            <person name="Aoki S."/>
            <person name="Ashton N."/>
            <person name="Barbazuk W.B."/>
            <person name="Barker E."/>
            <person name="Bennetzen J."/>
            <person name="Bezanilla M."/>
            <person name="Blankenship R."/>
            <person name="Cho S.H."/>
            <person name="Dutcher S."/>
            <person name="Estelle M."/>
            <person name="Fawcett J.A."/>
            <person name="Gundlach H."/>
            <person name="Hanada K."/>
            <person name="Heyl A."/>
            <person name="Hicks K.A."/>
            <person name="Hugh J."/>
            <person name="Lohr M."/>
            <person name="Mayer K."/>
            <person name="Melkozernov A."/>
            <person name="Murata T."/>
            <person name="Nelson D."/>
            <person name="Pils B."/>
            <person name="Prigge M."/>
            <person name="Reiss B."/>
            <person name="Renner T."/>
            <person name="Rombauts S."/>
            <person name="Rushton P."/>
            <person name="Sanderfoot A."/>
            <person name="Schween G."/>
            <person name="Shiu S.-H."/>
            <person name="Stueber K."/>
            <person name="Theodoulou F.L."/>
            <person name="Tu H."/>
            <person name="Van de Peer Y."/>
            <person name="Verrier P.J."/>
            <person name="Waters E."/>
            <person name="Wood A."/>
            <person name="Yang L."/>
            <person name="Cove D."/>
            <person name="Cuming A."/>
            <person name="Hasebe M."/>
            <person name="Lucas S."/>
            <person name="Mishler D.B."/>
            <person name="Reski R."/>
            <person name="Grigoriev I."/>
            <person name="Quatrano R.S."/>
            <person name="Boore J.L."/>
        </authorList>
    </citation>
    <scope>NUCLEOTIDE SEQUENCE [LARGE SCALE GENOMIC DNA]</scope>
    <source>
        <strain evidence="8 9">cv. Gransden 2004</strain>
    </source>
</reference>
<evidence type="ECO:0000256" key="5">
    <source>
        <dbReference type="PROSITE-ProRule" id="PRU00205"/>
    </source>
</evidence>
<evidence type="ECO:0000259" key="7">
    <source>
        <dbReference type="PROSITE" id="PS50922"/>
    </source>
</evidence>
<reference evidence="8 9" key="2">
    <citation type="journal article" date="2018" name="Plant J.">
        <title>The Physcomitrella patens chromosome-scale assembly reveals moss genome structure and evolution.</title>
        <authorList>
            <person name="Lang D."/>
            <person name="Ullrich K.K."/>
            <person name="Murat F."/>
            <person name="Fuchs J."/>
            <person name="Jenkins J."/>
            <person name="Haas F.B."/>
            <person name="Piednoel M."/>
            <person name="Gundlach H."/>
            <person name="Van Bel M."/>
            <person name="Meyberg R."/>
            <person name="Vives C."/>
            <person name="Morata J."/>
            <person name="Symeonidi A."/>
            <person name="Hiss M."/>
            <person name="Muchero W."/>
            <person name="Kamisugi Y."/>
            <person name="Saleh O."/>
            <person name="Blanc G."/>
            <person name="Decker E.L."/>
            <person name="van Gessel N."/>
            <person name="Grimwood J."/>
            <person name="Hayes R.D."/>
            <person name="Graham S.W."/>
            <person name="Gunter L.E."/>
            <person name="McDaniel S.F."/>
            <person name="Hoernstein S.N.W."/>
            <person name="Larsson A."/>
            <person name="Li F.W."/>
            <person name="Perroud P.F."/>
            <person name="Phillips J."/>
            <person name="Ranjan P."/>
            <person name="Rokshar D.S."/>
            <person name="Rothfels C.J."/>
            <person name="Schneider L."/>
            <person name="Shu S."/>
            <person name="Stevenson D.W."/>
            <person name="Thummler F."/>
            <person name="Tillich M."/>
            <person name="Villarreal Aguilar J.C."/>
            <person name="Widiez T."/>
            <person name="Wong G.K."/>
            <person name="Wymore A."/>
            <person name="Zhang Y."/>
            <person name="Zimmer A.D."/>
            <person name="Quatrano R.S."/>
            <person name="Mayer K.F.X."/>
            <person name="Goodstein D."/>
            <person name="Casacuberta J.M."/>
            <person name="Vandepoele K."/>
            <person name="Reski R."/>
            <person name="Cuming A.C."/>
            <person name="Tuskan G.A."/>
            <person name="Maumus F."/>
            <person name="Salse J."/>
            <person name="Schmutz J."/>
            <person name="Rensing S.A."/>
        </authorList>
    </citation>
    <scope>NUCLEOTIDE SEQUENCE [LARGE SCALE GENOMIC DNA]</scope>
    <source>
        <strain evidence="8 9">cv. Gransden 2004</strain>
    </source>
</reference>
<comment type="subcellular location">
    <subcellularLocation>
        <location evidence="1">Endoplasmic reticulum membrane</location>
        <topology evidence="1">Multi-pass membrane protein</topology>
    </subcellularLocation>
</comment>
<dbReference type="PANTHER" id="PTHR12560:SF0">
    <property type="entry name" value="LD18904P"/>
    <property type="match status" value="1"/>
</dbReference>
<keyword evidence="4 5" id="KW-0472">Membrane</keyword>
<evidence type="ECO:0000256" key="4">
    <source>
        <dbReference type="ARBA" id="ARBA00023136"/>
    </source>
</evidence>
<dbReference type="GO" id="GO:0046513">
    <property type="term" value="P:ceramide biosynthetic process"/>
    <property type="evidence" value="ECO:0000318"/>
    <property type="project" value="GO_Central"/>
</dbReference>
<dbReference type="PROSITE" id="PS50922">
    <property type="entry name" value="TLC"/>
    <property type="match status" value="1"/>
</dbReference>
<dbReference type="Gramene" id="Pp3c23_10940V3.3">
    <property type="protein sequence ID" value="Pp3c23_10940V3.3"/>
    <property type="gene ID" value="Pp3c23_10940"/>
</dbReference>